<evidence type="ECO:0000313" key="2">
    <source>
        <dbReference type="EMBL" id="STS82640.1"/>
    </source>
</evidence>
<accession>A0A377TXC1</accession>
<gene>
    <name evidence="2" type="ORF">NCTC9140_04391</name>
</gene>
<dbReference type="AlphaFoldDB" id="A0A377TXC1"/>
<protein>
    <submittedName>
        <fullName evidence="2">Putative flavoprotein monooxygenase</fullName>
    </submittedName>
</protein>
<keyword evidence="2" id="KW-0560">Oxidoreductase</keyword>
<organism evidence="2 3">
    <name type="scientific">Klebsiella pneumoniae</name>
    <dbReference type="NCBI Taxonomy" id="573"/>
    <lineage>
        <taxon>Bacteria</taxon>
        <taxon>Pseudomonadati</taxon>
        <taxon>Pseudomonadota</taxon>
        <taxon>Gammaproteobacteria</taxon>
        <taxon>Enterobacterales</taxon>
        <taxon>Enterobacteriaceae</taxon>
        <taxon>Klebsiella/Raoultella group</taxon>
        <taxon>Klebsiella</taxon>
        <taxon>Klebsiella pneumoniae complex</taxon>
    </lineage>
</organism>
<name>A0A377TXC1_KLEPN</name>
<dbReference type="Proteomes" id="UP000254938">
    <property type="component" value="Unassembled WGS sequence"/>
</dbReference>
<dbReference type="EMBL" id="UGKQ01000007">
    <property type="protein sequence ID" value="STS82640.1"/>
    <property type="molecule type" value="Genomic_DNA"/>
</dbReference>
<feature type="compositionally biased region" description="Low complexity" evidence="1">
    <location>
        <begin position="75"/>
        <end position="89"/>
    </location>
</feature>
<evidence type="ECO:0000313" key="3">
    <source>
        <dbReference type="Proteomes" id="UP000254938"/>
    </source>
</evidence>
<sequence>MLKARKRCDITHGKDMQLTEAWYQELREETGERIINGMCDTILQRGRWADRRHGFDHRTQRLNGHLRGPRKLTRGRSTQRQGQRSQQRTAQRDKGQLSTLDLVQHVEQAKERHAAAA</sequence>
<evidence type="ECO:0000256" key="1">
    <source>
        <dbReference type="SAM" id="MobiDB-lite"/>
    </source>
</evidence>
<keyword evidence="2" id="KW-0503">Monooxygenase</keyword>
<proteinExistence type="predicted"/>
<dbReference type="Gene3D" id="3.30.9.30">
    <property type="match status" value="1"/>
</dbReference>
<feature type="region of interest" description="Disordered" evidence="1">
    <location>
        <begin position="51"/>
        <end position="99"/>
    </location>
</feature>
<dbReference type="GO" id="GO:0004497">
    <property type="term" value="F:monooxygenase activity"/>
    <property type="evidence" value="ECO:0007669"/>
    <property type="project" value="UniProtKB-KW"/>
</dbReference>
<reference evidence="2 3" key="1">
    <citation type="submission" date="2018-06" db="EMBL/GenBank/DDBJ databases">
        <authorList>
            <consortium name="Pathogen Informatics"/>
            <person name="Doyle S."/>
        </authorList>
    </citation>
    <scope>NUCLEOTIDE SEQUENCE [LARGE SCALE GENOMIC DNA]</scope>
    <source>
        <strain evidence="2 3">NCTC9140</strain>
    </source>
</reference>